<proteinExistence type="predicted"/>
<dbReference type="AlphaFoldDB" id="A0A0M2KCD2"/>
<name>A0A0M2KCD2_9GAMM</name>
<comment type="caution">
    <text evidence="1">The sequence shown here is derived from an EMBL/GenBank/DDBJ whole genome shotgun (WGS) entry which is preliminary data.</text>
</comment>
<dbReference type="InterPro" id="IPR037026">
    <property type="entry name" value="Vgr_OB-fold_dom_sf"/>
</dbReference>
<dbReference type="STRING" id="65700.SY86_18855"/>
<accession>A0A0M2KCD2</accession>
<dbReference type="RefSeq" id="WP_016191164.1">
    <property type="nucleotide sequence ID" value="NZ_CP089932.1"/>
</dbReference>
<protein>
    <submittedName>
        <fullName evidence="1">Phage baseplate assembly protein</fullName>
    </submittedName>
</protein>
<dbReference type="Proteomes" id="UP000033924">
    <property type="component" value="Unassembled WGS sequence"/>
</dbReference>
<reference evidence="1 2" key="1">
    <citation type="submission" date="2015-01" db="EMBL/GenBank/DDBJ databases">
        <title>Erwinia tracheiphila.</title>
        <authorList>
            <person name="Shapiro L.R."/>
        </authorList>
    </citation>
    <scope>NUCLEOTIDE SEQUENCE [LARGE SCALE GENOMIC DNA]</scope>
    <source>
        <strain evidence="1 2">BuffGH</strain>
    </source>
</reference>
<dbReference type="PATRIC" id="fig|65700.7.peg.4684"/>
<organism evidence="1 2">
    <name type="scientific">Erwinia tracheiphila</name>
    <dbReference type="NCBI Taxonomy" id="65700"/>
    <lineage>
        <taxon>Bacteria</taxon>
        <taxon>Pseudomonadati</taxon>
        <taxon>Pseudomonadota</taxon>
        <taxon>Gammaproteobacteria</taxon>
        <taxon>Enterobacterales</taxon>
        <taxon>Erwiniaceae</taxon>
        <taxon>Erwinia</taxon>
    </lineage>
</organism>
<dbReference type="Gene3D" id="2.40.50.230">
    <property type="entry name" value="Gp5 N-terminal domain"/>
    <property type="match status" value="1"/>
</dbReference>
<evidence type="ECO:0000313" key="1">
    <source>
        <dbReference type="EMBL" id="KKF37025.1"/>
    </source>
</evidence>
<dbReference type="EMBL" id="JXNU01000003">
    <property type="protein sequence ID" value="KKF37025.1"/>
    <property type="molecule type" value="Genomic_DNA"/>
</dbReference>
<keyword evidence="2" id="KW-1185">Reference proteome</keyword>
<evidence type="ECO:0000313" key="2">
    <source>
        <dbReference type="Proteomes" id="UP000033924"/>
    </source>
</evidence>
<gene>
    <name evidence="1" type="ORF">SY86_18855</name>
</gene>
<sequence length="236" mass="24994">MTNQFKPAQSSSNDADMFAATFAKFLSANSFIKLAQVTAVRGTAPNLVVDVLPLVADVRSEDQTIIMGTEVFNIPVWRLQRGKSAIVMDPVVGDIGVIAVCDTDTTVARKTRKESVPGSGRKHSMSDGIYFGGIINVQPTQFIEFADNALNITSPNPVNITCTTATIKAPGGVTVDAPLAHFTGNITSDGNITDNSGTQAASLKTLRDDYNAHKHPVVDVQSGSSTIISNITDKPS</sequence>